<dbReference type="SUPFAM" id="SSF46785">
    <property type="entry name" value="Winged helix' DNA-binding domain"/>
    <property type="match status" value="1"/>
</dbReference>
<sequence>MSGPGPGPDPVKVELSAVVFALGGEPARQVPLVLTPDAGQGPDLPTAAYDPGRHPRLQTALRDWVAERTGLELGHVEQLYTFGDPIRSRAGQPHTVSIGYLALVGPEAAAGPAWSPWARWFPWEDRRHGPAPLIGGAILPALAAWAGAEAQRVERVRLLFGTEDHPWRDELALERYELLYEADLVPEAFRDRGEAPPALPPLGSPAPRDHRRIMATGIGRLRGKLKYRPVLFELVGACFTLLELQRAAEAVSGVALHKQNFRRMVERSGLIEPTGSTTARHGGRPAAEYRLAPEATWERRAASVRFGGARRGPPRPD</sequence>
<gene>
    <name evidence="2" type="ORF">LNKW23_44910</name>
</gene>
<dbReference type="InterPro" id="IPR011213">
    <property type="entry name" value="NMN_biosyn"/>
</dbReference>
<keyword evidence="3" id="KW-1185">Reference proteome</keyword>
<proteinExistence type="predicted"/>
<comment type="caution">
    <text evidence="2">The sequence shown here is derived from an EMBL/GenBank/DDBJ whole genome shotgun (WGS) entry which is preliminary data.</text>
</comment>
<dbReference type="Gene3D" id="3.90.79.10">
    <property type="entry name" value="Nucleoside Triphosphate Pyrophosphohydrolase"/>
    <property type="match status" value="1"/>
</dbReference>
<dbReference type="InterPro" id="IPR036390">
    <property type="entry name" value="WH_DNA-bd_sf"/>
</dbReference>
<accession>A0ABQ6LT87</accession>
<evidence type="ECO:0000313" key="3">
    <source>
        <dbReference type="Proteomes" id="UP001239909"/>
    </source>
</evidence>
<dbReference type="RefSeq" id="WP_285674563.1">
    <property type="nucleotide sequence ID" value="NZ_BSYI01000057.1"/>
</dbReference>
<evidence type="ECO:0000259" key="1">
    <source>
        <dbReference type="Pfam" id="PF21906"/>
    </source>
</evidence>
<reference evidence="2 3" key="1">
    <citation type="submission" date="2023-04" db="EMBL/GenBank/DDBJ databases">
        <title>Marinoamorphus aggregata gen. nov., sp. Nov., isolate from tissue of brittle star Ophioplocus japonicus.</title>
        <authorList>
            <person name="Kawano K."/>
            <person name="Sawayama S."/>
            <person name="Nakagawa S."/>
        </authorList>
    </citation>
    <scope>NUCLEOTIDE SEQUENCE [LARGE SCALE GENOMIC DNA]</scope>
    <source>
        <strain evidence="2 3">NKW23</strain>
    </source>
</reference>
<dbReference type="EMBL" id="BSYI01000057">
    <property type="protein sequence ID" value="GMG85273.1"/>
    <property type="molecule type" value="Genomic_DNA"/>
</dbReference>
<dbReference type="InterPro" id="IPR036388">
    <property type="entry name" value="WH-like_DNA-bd_sf"/>
</dbReference>
<dbReference type="InterPro" id="IPR054105">
    <property type="entry name" value="WHD_NrtR"/>
</dbReference>
<dbReference type="Pfam" id="PF21906">
    <property type="entry name" value="WHD_NrtR"/>
    <property type="match status" value="1"/>
</dbReference>
<organism evidence="2 3">
    <name type="scientific">Paralimibaculum aggregatum</name>
    <dbReference type="NCBI Taxonomy" id="3036245"/>
    <lineage>
        <taxon>Bacteria</taxon>
        <taxon>Pseudomonadati</taxon>
        <taxon>Pseudomonadota</taxon>
        <taxon>Alphaproteobacteria</taxon>
        <taxon>Rhodobacterales</taxon>
        <taxon>Paracoccaceae</taxon>
        <taxon>Paralimibaculum</taxon>
    </lineage>
</organism>
<name>A0ABQ6LT87_9RHOB</name>
<protein>
    <submittedName>
        <fullName evidence="2">NAD regulator</fullName>
    </submittedName>
</protein>
<evidence type="ECO:0000313" key="2">
    <source>
        <dbReference type="EMBL" id="GMG85273.1"/>
    </source>
</evidence>
<feature type="domain" description="NrtR DNA-binding winged helix" evidence="1">
    <location>
        <begin position="232"/>
        <end position="291"/>
    </location>
</feature>
<dbReference type="Gene3D" id="1.10.10.10">
    <property type="entry name" value="Winged helix-like DNA-binding domain superfamily/Winged helix DNA-binding domain"/>
    <property type="match status" value="1"/>
</dbReference>
<dbReference type="InterPro" id="IPR015797">
    <property type="entry name" value="NUDIX_hydrolase-like_dom_sf"/>
</dbReference>
<dbReference type="PIRSF" id="PIRSF019423">
    <property type="entry name" value="NMN_biosyn"/>
    <property type="match status" value="1"/>
</dbReference>
<dbReference type="SUPFAM" id="SSF55811">
    <property type="entry name" value="Nudix"/>
    <property type="match status" value="1"/>
</dbReference>
<dbReference type="Proteomes" id="UP001239909">
    <property type="component" value="Unassembled WGS sequence"/>
</dbReference>